<sequence>MPMSSSFSHHTMTNVADHTTAPQFSRIGLQSNAEIDSYSLRHRQHEQQQRHSVSVKQLSTVESVDELYRKWCIDSSTGNTRPPVAAAADATPSSTKRLSTLQHRQNETSLSAMGTPTMMMMSPSSILFSSTSATSITPGHSSAFRHHYHHQEEVASFRGKTTATPVARELNAASRALTDRIHFLEESSLHQNSLYVPSISQQLQEQQKQRRSGTGEGIMEDVMRAPTTTTAAPAPAATTGRQRGYSSSSSLSAPEYLTNINDDDDSFVGAHQQWKDTTAEGHRKSSHPPTANMATTSSFLAEQVAALHRDNEGLQRHFLQSTQRSDEAHTAALQAMRDRHRRTELQWIEELELHKVRSAALESSLKDARTTLALRQSRIDELSLTLERDKAHSEARERELLMTIGGLQRDLTLARLRSSSSPPASSTSPTNAGGRGEWDNRPQSRRMDEDRSVSPPPAARVRTTRDEDEEDDGRVSTSSPPNSPALQVMSANTQRLQLLRASSAISSGDVAGVGGSPRHSPLLFSEADLLDDVVAEDVDEIGLNKTPSQQRGHIAAASETATTTATEQRVIAVEDRRQQFSTALVPTPQSPEATDPQTLPPASAAHRNEQTPSTAHVLRHDVPPHGGGVDTQREAEDNNNRSDDHHSCPHCAKNQRRLERARAELLESTQQWSCIAEEVADFASAVLRGVRRETSQVVGGGDDA</sequence>
<feature type="region of interest" description="Disordered" evidence="1">
    <location>
        <begin position="200"/>
        <end position="251"/>
    </location>
</feature>
<dbReference type="AlphaFoldDB" id="A0A0S4JRQ5"/>
<feature type="compositionally biased region" description="Basic and acidic residues" evidence="1">
    <location>
        <begin position="631"/>
        <end position="647"/>
    </location>
</feature>
<feature type="compositionally biased region" description="Low complexity" evidence="1">
    <location>
        <begin position="416"/>
        <end position="430"/>
    </location>
</feature>
<gene>
    <name evidence="2" type="ORF">BSAL_40380</name>
</gene>
<dbReference type="VEuPathDB" id="TriTrypDB:BSAL_40380"/>
<keyword evidence="3" id="KW-1185">Reference proteome</keyword>
<reference evidence="3" key="1">
    <citation type="submission" date="2015-09" db="EMBL/GenBank/DDBJ databases">
        <authorList>
            <consortium name="Pathogen Informatics"/>
        </authorList>
    </citation>
    <scope>NUCLEOTIDE SEQUENCE [LARGE SCALE GENOMIC DNA]</scope>
    <source>
        <strain evidence="3">Lake Konstanz</strain>
    </source>
</reference>
<name>A0A0S4JRQ5_BODSA</name>
<feature type="region of interest" description="Disordered" evidence="1">
    <location>
        <begin position="545"/>
        <end position="566"/>
    </location>
</feature>
<protein>
    <submittedName>
        <fullName evidence="2">Uncharacterized protein</fullName>
    </submittedName>
</protein>
<evidence type="ECO:0000313" key="3">
    <source>
        <dbReference type="Proteomes" id="UP000051952"/>
    </source>
</evidence>
<accession>A0A0S4JRQ5</accession>
<feature type="compositionally biased region" description="Low complexity" evidence="1">
    <location>
        <begin position="225"/>
        <end position="239"/>
    </location>
</feature>
<feature type="compositionally biased region" description="Low complexity" evidence="1">
    <location>
        <begin position="555"/>
        <end position="566"/>
    </location>
</feature>
<evidence type="ECO:0000256" key="1">
    <source>
        <dbReference type="SAM" id="MobiDB-lite"/>
    </source>
</evidence>
<evidence type="ECO:0000313" key="2">
    <source>
        <dbReference type="EMBL" id="CUG93023.1"/>
    </source>
</evidence>
<dbReference type="Proteomes" id="UP000051952">
    <property type="component" value="Unassembled WGS sequence"/>
</dbReference>
<feature type="compositionally biased region" description="Basic and acidic residues" evidence="1">
    <location>
        <begin position="436"/>
        <end position="452"/>
    </location>
</feature>
<feature type="region of interest" description="Disordered" evidence="1">
    <location>
        <begin position="416"/>
        <end position="486"/>
    </location>
</feature>
<organism evidence="2 3">
    <name type="scientific">Bodo saltans</name>
    <name type="common">Flagellated protozoan</name>
    <dbReference type="NCBI Taxonomy" id="75058"/>
    <lineage>
        <taxon>Eukaryota</taxon>
        <taxon>Discoba</taxon>
        <taxon>Euglenozoa</taxon>
        <taxon>Kinetoplastea</taxon>
        <taxon>Metakinetoplastina</taxon>
        <taxon>Eubodonida</taxon>
        <taxon>Bodonidae</taxon>
        <taxon>Bodo</taxon>
    </lineage>
</organism>
<dbReference type="EMBL" id="CYKH01002109">
    <property type="protein sequence ID" value="CUG93023.1"/>
    <property type="molecule type" value="Genomic_DNA"/>
</dbReference>
<proteinExistence type="predicted"/>
<feature type="region of interest" description="Disordered" evidence="1">
    <location>
        <begin position="583"/>
        <end position="651"/>
    </location>
</feature>